<reference evidence="2" key="1">
    <citation type="submission" date="2016-10" db="EMBL/GenBank/DDBJ databases">
        <title>The complete genome sequence of the rumen bacterium Butyrivibrio hungatei MB2003.</title>
        <authorList>
            <person name="Palevich N."/>
            <person name="Kelly W.J."/>
            <person name="Leahy S.C."/>
            <person name="Altermann E."/>
            <person name="Rakonjac J."/>
            <person name="Attwood G.T."/>
        </authorList>
    </citation>
    <scope>NUCLEOTIDE SEQUENCE [LARGE SCALE GENOMIC DNA]</scope>
    <source>
        <strain evidence="2">MB2003</strain>
    </source>
</reference>
<evidence type="ECO:0000313" key="2">
    <source>
        <dbReference type="Proteomes" id="UP000179284"/>
    </source>
</evidence>
<dbReference type="InterPro" id="IPR031834">
    <property type="entry name" value="RnlB/LsoB_antitoxin"/>
</dbReference>
<evidence type="ECO:0000313" key="1">
    <source>
        <dbReference type="EMBL" id="AOZ96233.1"/>
    </source>
</evidence>
<keyword evidence="2" id="KW-1185">Reference proteome</keyword>
<organism evidence="1 2">
    <name type="scientific">Butyrivibrio hungatei</name>
    <dbReference type="NCBI Taxonomy" id="185008"/>
    <lineage>
        <taxon>Bacteria</taxon>
        <taxon>Bacillati</taxon>
        <taxon>Bacillota</taxon>
        <taxon>Clostridia</taxon>
        <taxon>Lachnospirales</taxon>
        <taxon>Lachnospiraceae</taxon>
        <taxon>Butyrivibrio</taxon>
    </lineage>
</organism>
<dbReference type="RefSeq" id="WP_071175942.1">
    <property type="nucleotide sequence ID" value="NZ_CP017831.1"/>
</dbReference>
<dbReference type="AlphaFoldDB" id="A0A1D9P145"/>
<dbReference type="Pfam" id="PF15933">
    <property type="entry name" value="RnlB_antitoxin"/>
    <property type="match status" value="1"/>
</dbReference>
<dbReference type="KEGG" id="bhu:bhn_I1199"/>
<protein>
    <submittedName>
        <fullName evidence="1">Uncharacterized protein</fullName>
    </submittedName>
</protein>
<proteinExistence type="predicted"/>
<gene>
    <name evidence="1" type="ORF">bhn_I1199</name>
</gene>
<dbReference type="OrthoDB" id="2059568at2"/>
<accession>A0A1D9P145</accession>
<name>A0A1D9P145_9FIRM</name>
<dbReference type="Proteomes" id="UP000179284">
    <property type="component" value="Chromosome I"/>
</dbReference>
<dbReference type="EMBL" id="CP017831">
    <property type="protein sequence ID" value="AOZ96233.1"/>
    <property type="molecule type" value="Genomic_DNA"/>
</dbReference>
<sequence>MNELYELVKLNNEPYDFLVIAKTSINPLDQLENIERDFENENAKVIFDLTLINGLNTNRYISGECINGKFVLSSFIAVSIVGNQLKNICDRFFINNKDLVDGSVLSRHLKFLIKEKMV</sequence>